<reference evidence="12" key="1">
    <citation type="submission" date="2019-11" db="UniProtKB">
        <authorList>
            <consortium name="WormBaseParasite"/>
        </authorList>
    </citation>
    <scope>IDENTIFICATION</scope>
</reference>
<accession>A0A5K3F2U2</accession>
<evidence type="ECO:0000256" key="7">
    <source>
        <dbReference type="ARBA" id="ARBA00023175"/>
    </source>
</evidence>
<evidence type="ECO:0000313" key="12">
    <source>
        <dbReference type="WBParaSite" id="MCU_005105-RA"/>
    </source>
</evidence>
<dbReference type="GO" id="GO:0005930">
    <property type="term" value="C:axoneme"/>
    <property type="evidence" value="ECO:0007669"/>
    <property type="project" value="UniProtKB-SubCell"/>
</dbReference>
<organism evidence="12">
    <name type="scientific">Mesocestoides corti</name>
    <name type="common">Flatworm</name>
    <dbReference type="NCBI Taxonomy" id="53468"/>
    <lineage>
        <taxon>Eukaryota</taxon>
        <taxon>Metazoa</taxon>
        <taxon>Spiralia</taxon>
        <taxon>Lophotrochozoa</taxon>
        <taxon>Platyhelminthes</taxon>
        <taxon>Cestoda</taxon>
        <taxon>Eucestoda</taxon>
        <taxon>Cyclophyllidea</taxon>
        <taxon>Mesocestoididae</taxon>
        <taxon>Mesocestoides</taxon>
    </lineage>
</organism>
<evidence type="ECO:0000256" key="1">
    <source>
        <dbReference type="ARBA" id="ARBA00004430"/>
    </source>
</evidence>
<dbReference type="GO" id="GO:0005874">
    <property type="term" value="C:microtubule"/>
    <property type="evidence" value="ECO:0007669"/>
    <property type="project" value="UniProtKB-KW"/>
</dbReference>
<dbReference type="PANTHER" id="PTHR15454">
    <property type="entry name" value="NISCHARIN RELATED"/>
    <property type="match status" value="1"/>
</dbReference>
<dbReference type="SUPFAM" id="SSF52058">
    <property type="entry name" value="L domain-like"/>
    <property type="match status" value="1"/>
</dbReference>
<evidence type="ECO:0000256" key="11">
    <source>
        <dbReference type="ARBA" id="ARBA00049760"/>
    </source>
</evidence>
<dbReference type="Gene3D" id="3.80.10.10">
    <property type="entry name" value="Ribonuclease Inhibitor"/>
    <property type="match status" value="1"/>
</dbReference>
<dbReference type="InterPro" id="IPR001611">
    <property type="entry name" value="Leu-rich_rpt"/>
</dbReference>
<evidence type="ECO:0000256" key="3">
    <source>
        <dbReference type="ARBA" id="ARBA00022614"/>
    </source>
</evidence>
<dbReference type="GO" id="GO:0036158">
    <property type="term" value="P:outer dynein arm assembly"/>
    <property type="evidence" value="ECO:0007669"/>
    <property type="project" value="TreeGrafter"/>
</dbReference>
<keyword evidence="7" id="KW-0505">Motor protein</keyword>
<proteinExistence type="inferred from homology"/>
<evidence type="ECO:0000256" key="4">
    <source>
        <dbReference type="ARBA" id="ARBA00022701"/>
    </source>
</evidence>
<evidence type="ECO:0000256" key="5">
    <source>
        <dbReference type="ARBA" id="ARBA00022737"/>
    </source>
</evidence>
<keyword evidence="9" id="KW-0966">Cell projection</keyword>
<dbReference type="WBParaSite" id="MCU_005105-RA">
    <property type="protein sequence ID" value="MCU_005105-RA"/>
    <property type="gene ID" value="MCU_005105"/>
</dbReference>
<protein>
    <recommendedName>
        <fullName evidence="11">Dynein axonemal light chain 1</fullName>
    </recommendedName>
</protein>
<evidence type="ECO:0000256" key="9">
    <source>
        <dbReference type="ARBA" id="ARBA00023273"/>
    </source>
</evidence>
<comment type="similarity">
    <text evidence="10">Belongs to the dynein light chain LC1-type family.</text>
</comment>
<evidence type="ECO:0000256" key="6">
    <source>
        <dbReference type="ARBA" id="ARBA00023017"/>
    </source>
</evidence>
<keyword evidence="6" id="KW-0243">Dynein</keyword>
<evidence type="ECO:0000256" key="10">
    <source>
        <dbReference type="ARBA" id="ARBA00049659"/>
    </source>
</evidence>
<dbReference type="Pfam" id="PF12799">
    <property type="entry name" value="LRR_4"/>
    <property type="match status" value="2"/>
</dbReference>
<keyword evidence="2" id="KW-0963">Cytoplasm</keyword>
<dbReference type="GO" id="GO:0030286">
    <property type="term" value="C:dynein complex"/>
    <property type="evidence" value="ECO:0007669"/>
    <property type="project" value="UniProtKB-KW"/>
</dbReference>
<keyword evidence="5" id="KW-0677">Repeat</keyword>
<dbReference type="FunFam" id="3.80.10.10:FF:000049">
    <property type="entry name" value="Dynein light chain 1"/>
    <property type="match status" value="1"/>
</dbReference>
<sequence>MDSGLSLLANCEKLSLSTNAIEKISNLNSLKHLRVLSLARNNIKTISGLEPVGETLEELWISYNNIEKLKGLGSLKKLRVLYMANNKVKDWSELLRLNDLPSLADLVFVGNPLEEHNQETFRDDAMKKLPRIKKLDGEATFSRFI</sequence>
<dbReference type="InterPro" id="IPR032675">
    <property type="entry name" value="LRR_dom_sf"/>
</dbReference>
<comment type="subcellular location">
    <subcellularLocation>
        <location evidence="1">Cytoplasm</location>
        <location evidence="1">Cytoskeleton</location>
        <location evidence="1">Cilium axoneme</location>
    </subcellularLocation>
</comment>
<keyword evidence="8" id="KW-0206">Cytoskeleton</keyword>
<name>A0A5K3F2U2_MESCO</name>
<dbReference type="InterPro" id="IPR025875">
    <property type="entry name" value="Leu-rich_rpt_4"/>
</dbReference>
<dbReference type="AlphaFoldDB" id="A0A5K3F2U2"/>
<keyword evidence="4" id="KW-0493">Microtubule</keyword>
<dbReference type="PANTHER" id="PTHR15454:SF73">
    <property type="entry name" value="DYNEIN AXONEMAL LIGHT CHAIN 1"/>
    <property type="match status" value="1"/>
</dbReference>
<keyword evidence="3" id="KW-0433">Leucine-rich repeat</keyword>
<dbReference type="GO" id="GO:0045504">
    <property type="term" value="F:dynein heavy chain binding"/>
    <property type="evidence" value="ECO:0007669"/>
    <property type="project" value="TreeGrafter"/>
</dbReference>
<dbReference type="PROSITE" id="PS51450">
    <property type="entry name" value="LRR"/>
    <property type="match status" value="4"/>
</dbReference>
<evidence type="ECO:0000256" key="8">
    <source>
        <dbReference type="ARBA" id="ARBA00023212"/>
    </source>
</evidence>
<evidence type="ECO:0000256" key="2">
    <source>
        <dbReference type="ARBA" id="ARBA00022490"/>
    </source>
</evidence>
<dbReference type="GO" id="GO:0043014">
    <property type="term" value="F:alpha-tubulin binding"/>
    <property type="evidence" value="ECO:0007669"/>
    <property type="project" value="TreeGrafter"/>
</dbReference>
<dbReference type="SMART" id="SM00365">
    <property type="entry name" value="LRR_SD22"/>
    <property type="match status" value="4"/>
</dbReference>